<dbReference type="InterPro" id="IPR050229">
    <property type="entry name" value="GlpE_sulfurtransferase"/>
</dbReference>
<accession>A0A261VFP8</accession>
<feature type="domain" description="Rhodanese" evidence="1">
    <location>
        <begin position="407"/>
        <end position="486"/>
    </location>
</feature>
<dbReference type="Pfam" id="PF00581">
    <property type="entry name" value="Rhodanese"/>
    <property type="match status" value="4"/>
</dbReference>
<feature type="domain" description="Rhodanese" evidence="1">
    <location>
        <begin position="293"/>
        <end position="362"/>
    </location>
</feature>
<evidence type="ECO:0000259" key="1">
    <source>
        <dbReference type="PROSITE" id="PS50206"/>
    </source>
</evidence>
<protein>
    <recommendedName>
        <fullName evidence="1">Rhodanese domain-containing protein</fullName>
    </recommendedName>
</protein>
<dbReference type="OrthoDB" id="9789585at2"/>
<dbReference type="AlphaFoldDB" id="A0A261VFP8"/>
<dbReference type="Gene3D" id="3.40.250.10">
    <property type="entry name" value="Rhodanese-like domain"/>
    <property type="match status" value="4"/>
</dbReference>
<dbReference type="Proteomes" id="UP000216429">
    <property type="component" value="Unassembled WGS sequence"/>
</dbReference>
<proteinExistence type="predicted"/>
<organism evidence="2 3">
    <name type="scientific">Bordetella genomosp. 12</name>
    <dbReference type="NCBI Taxonomy" id="463035"/>
    <lineage>
        <taxon>Bacteria</taxon>
        <taxon>Pseudomonadati</taxon>
        <taxon>Pseudomonadota</taxon>
        <taxon>Betaproteobacteria</taxon>
        <taxon>Burkholderiales</taxon>
        <taxon>Alcaligenaceae</taxon>
        <taxon>Bordetella</taxon>
    </lineage>
</organism>
<dbReference type="PANTHER" id="PTHR43031:SF16">
    <property type="entry name" value="OXIDOREDUCTASE"/>
    <property type="match status" value="1"/>
</dbReference>
<comment type="caution">
    <text evidence="2">The sequence shown here is derived from an EMBL/GenBank/DDBJ whole genome shotgun (WGS) entry which is preliminary data.</text>
</comment>
<sequence length="547" mass="59737">MTLPSSSKPPVSFGTLTAQALQDILHDGNEIAVLDVRPQGIYARSHLLLAASAPYWRLELDIDHLIPRRQTRIVLVDADGSESTQAAAKLNLLGYDNIHILQDGIEGWKAAGFELYSGTNVLSKAFGELLEEELGTPHIDASELKQRLSRGDNLVVVDSRTSEEFEAFSIPGAHSLPGAELVYRIGEVAPDPETLIVVNCAGRTRSIVGAQTLINAGLPNRVVSLRNGTMAWLIEGETLANGRVQPAPTPRGPSLNVARQRASLMAQRAGVTQLSSEELQALTLQNVTVYRFDVRDKQEYLAGHLPGWRWAPGGQLVQATDEYAATRGAHIVLADWDGVRAQTTAAWLAQLGGYHVHLYTVEAEAQHTLDVGPETRRVLQAYPESPEWITPTELAELQKYGNPEVIEIENSVAYARRHIAGARFIAPHALPAYLASLPPHTPVVLASTDGTWARSVAQALLARGVAVRPLQGGTLAWHQAGLASGQGRERLLTGRDDAWYNPYVFDTIEERDRNFNTYLDWELGLVAQLEREPRTGIDLKGSLHAPA</sequence>
<dbReference type="InterPro" id="IPR001763">
    <property type="entry name" value="Rhodanese-like_dom"/>
</dbReference>
<dbReference type="PROSITE" id="PS50206">
    <property type="entry name" value="RHODANESE_3"/>
    <property type="match status" value="4"/>
</dbReference>
<evidence type="ECO:0000313" key="2">
    <source>
        <dbReference type="EMBL" id="OZI71973.1"/>
    </source>
</evidence>
<dbReference type="PANTHER" id="PTHR43031">
    <property type="entry name" value="FAD-DEPENDENT OXIDOREDUCTASE"/>
    <property type="match status" value="1"/>
</dbReference>
<name>A0A261VFP8_9BORD</name>
<evidence type="ECO:0000313" key="3">
    <source>
        <dbReference type="Proteomes" id="UP000216429"/>
    </source>
</evidence>
<gene>
    <name evidence="2" type="ORF">CAL22_19530</name>
</gene>
<dbReference type="SMART" id="SM00450">
    <property type="entry name" value="RHOD"/>
    <property type="match status" value="4"/>
</dbReference>
<keyword evidence="3" id="KW-1185">Reference proteome</keyword>
<dbReference type="EMBL" id="NEVU01000003">
    <property type="protein sequence ID" value="OZI71973.1"/>
    <property type="molecule type" value="Genomic_DNA"/>
</dbReference>
<dbReference type="InterPro" id="IPR036873">
    <property type="entry name" value="Rhodanese-like_dom_sf"/>
</dbReference>
<feature type="domain" description="Rhodanese" evidence="1">
    <location>
        <begin position="27"/>
        <end position="117"/>
    </location>
</feature>
<reference evidence="3" key="1">
    <citation type="submission" date="2017-05" db="EMBL/GenBank/DDBJ databases">
        <title>Complete and WGS of Bordetella genogroups.</title>
        <authorList>
            <person name="Spilker T."/>
            <person name="Lipuma J."/>
        </authorList>
    </citation>
    <scope>NUCLEOTIDE SEQUENCE [LARGE SCALE GENOMIC DNA]</scope>
    <source>
        <strain evidence="3">AU6712</strain>
    </source>
</reference>
<dbReference type="SUPFAM" id="SSF52821">
    <property type="entry name" value="Rhodanese/Cell cycle control phosphatase"/>
    <property type="match status" value="4"/>
</dbReference>
<dbReference type="RefSeq" id="WP_094816019.1">
    <property type="nucleotide sequence ID" value="NZ_NEVU01000003.1"/>
</dbReference>
<feature type="domain" description="Rhodanese" evidence="1">
    <location>
        <begin position="150"/>
        <end position="241"/>
    </location>
</feature>